<dbReference type="Pfam" id="PF00620">
    <property type="entry name" value="RhoGAP"/>
    <property type="match status" value="1"/>
</dbReference>
<dbReference type="InterPro" id="IPR031160">
    <property type="entry name" value="F_BAR_dom"/>
</dbReference>
<dbReference type="InterPro" id="IPR000198">
    <property type="entry name" value="RhoGAP_dom"/>
</dbReference>
<dbReference type="InterPro" id="IPR001060">
    <property type="entry name" value="FCH_dom"/>
</dbReference>
<evidence type="ECO:0000256" key="1">
    <source>
        <dbReference type="ARBA" id="ARBA00022468"/>
    </source>
</evidence>
<dbReference type="Proteomes" id="UP000650833">
    <property type="component" value="Unassembled WGS sequence"/>
</dbReference>
<dbReference type="PANTHER" id="PTHR23176">
    <property type="entry name" value="RHO/RAC/CDC GTPASE-ACTIVATING PROTEIN"/>
    <property type="match status" value="1"/>
</dbReference>
<dbReference type="AlphaFoldDB" id="A0A8H7QWZ5"/>
<evidence type="ECO:0000256" key="2">
    <source>
        <dbReference type="PROSITE-ProRule" id="PRU01077"/>
    </source>
</evidence>
<feature type="compositionally biased region" description="Low complexity" evidence="3">
    <location>
        <begin position="216"/>
        <end position="226"/>
    </location>
</feature>
<dbReference type="SMART" id="SM00324">
    <property type="entry name" value="RhoGAP"/>
    <property type="match status" value="1"/>
</dbReference>
<evidence type="ECO:0008006" key="8">
    <source>
        <dbReference type="Google" id="ProtNLM"/>
    </source>
</evidence>
<accession>A0A8H7QWZ5</accession>
<dbReference type="SUPFAM" id="SSF48350">
    <property type="entry name" value="GTPase activation domain, GAP"/>
    <property type="match status" value="1"/>
</dbReference>
<organism evidence="6 7">
    <name type="scientific">Mucor plumbeus</name>
    <dbReference type="NCBI Taxonomy" id="97098"/>
    <lineage>
        <taxon>Eukaryota</taxon>
        <taxon>Fungi</taxon>
        <taxon>Fungi incertae sedis</taxon>
        <taxon>Mucoromycota</taxon>
        <taxon>Mucoromycotina</taxon>
        <taxon>Mucoromycetes</taxon>
        <taxon>Mucorales</taxon>
        <taxon>Mucorineae</taxon>
        <taxon>Mucoraceae</taxon>
        <taxon>Mucor</taxon>
    </lineage>
</organism>
<name>A0A8H7QWZ5_9FUNG</name>
<gene>
    <name evidence="6" type="ORF">INT46_009238</name>
</gene>
<feature type="domain" description="F-BAR" evidence="5">
    <location>
        <begin position="608"/>
        <end position="888"/>
    </location>
</feature>
<dbReference type="PANTHER" id="PTHR23176:SF134">
    <property type="entry name" value="RHO-TYPE GTPASE-ACTIVATING PROTEIN"/>
    <property type="match status" value="1"/>
</dbReference>
<sequence length="1129" mass="129724">MQDNDWEVDINLGSETMHNIFHKRGILAYEPDKDLVLACERYQYPQHYLNDDLSSIASSSVVSSRFSELSLQHNIDDFMYDNPVPQPTEMTIEQQQNLPGVVKKLGLRFQNVIQENDDWDDDVEIPTKGIPLSFSQRKEYEQQIDFDRDIGPSVSERVARSSVPTSASVADTTTIAPKFKYEIEQDDDRDYMTGLDFPGNMATLPKRLDEKKKRINIPSSSNNNKPTIYKSKIPTSPRLKLLASMRERDDEDFTEGLNIKERNFHIDLSSKPSTSSHQQQSKSTSNKGKFSANLATSRLTRPKLVSKSRIPELPKRQPLLHHQSSLPQFSTRRNFLASTQSSLNRETENAAVKQRQHQQQKPIINRTLLTKEPIERKSADGYTLISRPKANRGDYCSQLDNMDNLNDLRPKFSRQLKTEDKHNNNNNSNVDPRRPWRRNMQQQQKTNIKLIKPNEQPIKKKYNDMVFDTASQVWKGNENSLLGFQEKSYRRPMLMTQKQQKPSRYAAVMGNNMIFNADEQKWVSAFGPQQEHNELDAIEDLVEDTPVQRRIIINNKHSGADVEFKLSVETKRQMMFDQEMHERFIQHWPLMEEPLINRFGHSVDLLNEGANIQPNDLINQMAELEGGLHALLEKVKGDSQMTKDISTFLKKRAFLEESYGRDMVKVAQATAEAFDKAHPKSGTFGDVWISMLKVHENIGNQRIKFAATISDSAEDLLSVGRSIEKERKKIKDAGMHYEKLVTDADLQLEKSKQKFENTNEEWGRAVSQRNQEPTQIPKKNLFRSSRTPAQLDRTENDCRNKMDAADAQYKIQQKKTIQTHAEYYESHLPKVLKELKAVDDECNVALRYQLANYAYTFEQALTEDGLALDNDQGTGLRGLIKKIRNDADWVEFVRLCTERSGRIQKNELIQQENMLPSSANFNNNRVFGVPLEQQAEMSEDMIPDILKQCATVVEQYALSSVGIYRLSGTSSRIQKIKFKFENGDPNPISEEDLSDINNVTSILKLWFRELPDPLFPSASYHQFLEAAKLPDDRNRVIGLHTVINDLSDAHYATLKYLMCHLHKVQSYQRFNKMGAANLATIFGLTLMSSEAGSQTQMVVHDNQRIAESQLQAKVVQTILENYSEIFEEE</sequence>
<dbReference type="Gene3D" id="1.10.555.10">
    <property type="entry name" value="Rho GTPase activation protein"/>
    <property type="match status" value="1"/>
</dbReference>
<protein>
    <recommendedName>
        <fullName evidence="8">RhoGAP-domain-containing protein</fullName>
    </recommendedName>
</protein>
<dbReference type="SMART" id="SM00055">
    <property type="entry name" value="FCH"/>
    <property type="match status" value="1"/>
</dbReference>
<dbReference type="EMBL" id="JAEPRC010000322">
    <property type="protein sequence ID" value="KAG2200261.1"/>
    <property type="molecule type" value="Genomic_DNA"/>
</dbReference>
<dbReference type="OrthoDB" id="79452at2759"/>
<feature type="region of interest" description="Disordered" evidence="3">
    <location>
        <begin position="416"/>
        <end position="441"/>
    </location>
</feature>
<dbReference type="GO" id="GO:0007165">
    <property type="term" value="P:signal transduction"/>
    <property type="evidence" value="ECO:0007669"/>
    <property type="project" value="InterPro"/>
</dbReference>
<dbReference type="SUPFAM" id="SSF103657">
    <property type="entry name" value="BAR/IMD domain-like"/>
    <property type="match status" value="1"/>
</dbReference>
<dbReference type="PROSITE" id="PS50238">
    <property type="entry name" value="RHOGAP"/>
    <property type="match status" value="1"/>
</dbReference>
<keyword evidence="2" id="KW-0175">Coiled coil</keyword>
<feature type="compositionally biased region" description="Polar residues" evidence="3">
    <location>
        <begin position="322"/>
        <end position="332"/>
    </location>
</feature>
<feature type="compositionally biased region" description="Low complexity" evidence="3">
    <location>
        <begin position="269"/>
        <end position="285"/>
    </location>
</feature>
<proteinExistence type="predicted"/>
<feature type="domain" description="Rho-GAP" evidence="4">
    <location>
        <begin position="929"/>
        <end position="1126"/>
    </location>
</feature>
<dbReference type="PROSITE" id="PS51741">
    <property type="entry name" value="F_BAR"/>
    <property type="match status" value="1"/>
</dbReference>
<dbReference type="GO" id="GO:0005096">
    <property type="term" value="F:GTPase activator activity"/>
    <property type="evidence" value="ECO:0007669"/>
    <property type="project" value="UniProtKB-KW"/>
</dbReference>
<dbReference type="InterPro" id="IPR008936">
    <property type="entry name" value="Rho_GTPase_activation_prot"/>
</dbReference>
<comment type="caution">
    <text evidence="6">The sequence shown here is derived from an EMBL/GenBank/DDBJ whole genome shotgun (WGS) entry which is preliminary data.</text>
</comment>
<evidence type="ECO:0000256" key="3">
    <source>
        <dbReference type="SAM" id="MobiDB-lite"/>
    </source>
</evidence>
<keyword evidence="1" id="KW-0343">GTPase activation</keyword>
<dbReference type="InterPro" id="IPR050729">
    <property type="entry name" value="Rho-GAP"/>
</dbReference>
<dbReference type="InterPro" id="IPR027267">
    <property type="entry name" value="AH/BAR_dom_sf"/>
</dbReference>
<evidence type="ECO:0000259" key="4">
    <source>
        <dbReference type="PROSITE" id="PS50238"/>
    </source>
</evidence>
<evidence type="ECO:0000259" key="5">
    <source>
        <dbReference type="PROSITE" id="PS51741"/>
    </source>
</evidence>
<reference evidence="6" key="1">
    <citation type="submission" date="2020-12" db="EMBL/GenBank/DDBJ databases">
        <title>Metabolic potential, ecology and presence of endohyphal bacteria is reflected in genomic diversity of Mucoromycotina.</title>
        <authorList>
            <person name="Muszewska A."/>
            <person name="Okrasinska A."/>
            <person name="Steczkiewicz K."/>
            <person name="Drgas O."/>
            <person name="Orlowska M."/>
            <person name="Perlinska-Lenart U."/>
            <person name="Aleksandrzak-Piekarczyk T."/>
            <person name="Szatraj K."/>
            <person name="Zielenkiewicz U."/>
            <person name="Pilsyk S."/>
            <person name="Malc E."/>
            <person name="Mieczkowski P."/>
            <person name="Kruszewska J.S."/>
            <person name="Biernat P."/>
            <person name="Pawlowska J."/>
        </authorList>
    </citation>
    <scope>NUCLEOTIDE SEQUENCE</scope>
    <source>
        <strain evidence="6">CBS 226.32</strain>
    </source>
</reference>
<feature type="region of interest" description="Disordered" evidence="3">
    <location>
        <begin position="208"/>
        <end position="233"/>
    </location>
</feature>
<keyword evidence="7" id="KW-1185">Reference proteome</keyword>
<evidence type="ECO:0000313" key="6">
    <source>
        <dbReference type="EMBL" id="KAG2200261.1"/>
    </source>
</evidence>
<dbReference type="GO" id="GO:0005737">
    <property type="term" value="C:cytoplasm"/>
    <property type="evidence" value="ECO:0007669"/>
    <property type="project" value="TreeGrafter"/>
</dbReference>
<dbReference type="Pfam" id="PF00611">
    <property type="entry name" value="FCH"/>
    <property type="match status" value="1"/>
</dbReference>
<evidence type="ECO:0000313" key="7">
    <source>
        <dbReference type="Proteomes" id="UP000650833"/>
    </source>
</evidence>
<feature type="region of interest" description="Disordered" evidence="3">
    <location>
        <begin position="268"/>
        <end position="332"/>
    </location>
</feature>
<dbReference type="Gene3D" id="1.20.1270.60">
    <property type="entry name" value="Arfaptin homology (AH) domain/BAR domain"/>
    <property type="match status" value="1"/>
</dbReference>